<accession>A0A8E2APW7</accession>
<dbReference type="EMBL" id="KV722459">
    <property type="protein sequence ID" value="OCH88193.1"/>
    <property type="molecule type" value="Genomic_DNA"/>
</dbReference>
<dbReference type="PRINTS" id="PR01217">
    <property type="entry name" value="PRICHEXTENSN"/>
</dbReference>
<dbReference type="PANTHER" id="PTHR15141">
    <property type="entry name" value="TRANSCRIPTION ELONGATION FACTOR B POLYPEPTIDE 3"/>
    <property type="match status" value="1"/>
</dbReference>
<evidence type="ECO:0000313" key="2">
    <source>
        <dbReference type="EMBL" id="OCH88193.1"/>
    </source>
</evidence>
<name>A0A8E2APW7_9APHY</name>
<dbReference type="InterPro" id="IPR051870">
    <property type="entry name" value="Elongin-A_domain"/>
</dbReference>
<feature type="region of interest" description="Disordered" evidence="1">
    <location>
        <begin position="1"/>
        <end position="20"/>
    </location>
</feature>
<dbReference type="GO" id="GO:0070449">
    <property type="term" value="C:elongin complex"/>
    <property type="evidence" value="ECO:0007669"/>
    <property type="project" value="InterPro"/>
</dbReference>
<feature type="compositionally biased region" description="Low complexity" evidence="1">
    <location>
        <begin position="218"/>
        <end position="233"/>
    </location>
</feature>
<evidence type="ECO:0000256" key="1">
    <source>
        <dbReference type="SAM" id="MobiDB-lite"/>
    </source>
</evidence>
<reference evidence="2 3" key="1">
    <citation type="submission" date="2016-07" db="EMBL/GenBank/DDBJ databases">
        <title>Draft genome of the white-rot fungus Obba rivulosa 3A-2.</title>
        <authorList>
            <consortium name="DOE Joint Genome Institute"/>
            <person name="Miettinen O."/>
            <person name="Riley R."/>
            <person name="Acob R."/>
            <person name="Barry K."/>
            <person name="Cullen D."/>
            <person name="De Vries R."/>
            <person name="Hainaut M."/>
            <person name="Hatakka A."/>
            <person name="Henrissat B."/>
            <person name="Hilden K."/>
            <person name="Kuo R."/>
            <person name="Labutti K."/>
            <person name="Lipzen A."/>
            <person name="Makela M.R."/>
            <person name="Sandor L."/>
            <person name="Spatafora J.W."/>
            <person name="Grigoriev I.V."/>
            <person name="Hibbett D.S."/>
        </authorList>
    </citation>
    <scope>NUCLEOTIDE SEQUENCE [LARGE SCALE GENOMIC DNA]</scope>
    <source>
        <strain evidence="2 3">3A-2</strain>
    </source>
</reference>
<keyword evidence="3" id="KW-1185">Reference proteome</keyword>
<dbReference type="PANTHER" id="PTHR15141:SF76">
    <property type="entry name" value="TRANSCRIPTION ELONGATION FACTOR B POLYPEPTIDE 3"/>
    <property type="match status" value="1"/>
</dbReference>
<feature type="compositionally biased region" description="Pro residues" evidence="1">
    <location>
        <begin position="247"/>
        <end position="258"/>
    </location>
</feature>
<dbReference type="GO" id="GO:0006368">
    <property type="term" value="P:transcription elongation by RNA polymerase II"/>
    <property type="evidence" value="ECO:0007669"/>
    <property type="project" value="InterPro"/>
</dbReference>
<dbReference type="InterPro" id="IPR010684">
    <property type="entry name" value="RNA_pol_II_trans_fac_SIII_A"/>
</dbReference>
<evidence type="ECO:0000313" key="3">
    <source>
        <dbReference type="Proteomes" id="UP000250043"/>
    </source>
</evidence>
<gene>
    <name evidence="2" type="ORF">OBBRIDRAFT_104443</name>
</gene>
<dbReference type="Proteomes" id="UP000250043">
    <property type="component" value="Unassembled WGS sequence"/>
</dbReference>
<feature type="region of interest" description="Disordered" evidence="1">
    <location>
        <begin position="156"/>
        <end position="176"/>
    </location>
</feature>
<evidence type="ECO:0008006" key="4">
    <source>
        <dbReference type="Google" id="ProtNLM"/>
    </source>
</evidence>
<dbReference type="Pfam" id="PF06881">
    <property type="entry name" value="Elongin_A"/>
    <property type="match status" value="1"/>
</dbReference>
<proteinExistence type="predicted"/>
<dbReference type="OrthoDB" id="21513at2759"/>
<feature type="region of interest" description="Disordered" evidence="1">
    <location>
        <begin position="199"/>
        <end position="337"/>
    </location>
</feature>
<dbReference type="Gene3D" id="6.10.250.3180">
    <property type="match status" value="1"/>
</dbReference>
<protein>
    <recommendedName>
        <fullName evidence="4">Elongin-A</fullName>
    </recommendedName>
</protein>
<organism evidence="2 3">
    <name type="scientific">Obba rivulosa</name>
    <dbReference type="NCBI Taxonomy" id="1052685"/>
    <lineage>
        <taxon>Eukaryota</taxon>
        <taxon>Fungi</taxon>
        <taxon>Dikarya</taxon>
        <taxon>Basidiomycota</taxon>
        <taxon>Agaricomycotina</taxon>
        <taxon>Agaricomycetes</taxon>
        <taxon>Polyporales</taxon>
        <taxon>Gelatoporiaceae</taxon>
        <taxon>Obba</taxon>
    </lineage>
</organism>
<feature type="compositionally biased region" description="Pro residues" evidence="1">
    <location>
        <begin position="287"/>
        <end position="297"/>
    </location>
</feature>
<sequence>MQLHPPLLIMPGDVDNPDQPTRPVPSLVQYCQRVLAANADSISSLGDGLRYDLIRPVLEACSADTLLRLEQASPLLEEQTSEIWKNLCMRTYPILAHQYLTNLIEEPDSWRDQYFIQRDLEAQRLEVLGTRLRTQRAEAEERKRESSIKITDRLPPVKRSRGWGTTPPKSLLQKTRSEAARMQKGIYGMRVLPMPKAKDYTRTASSTQPLLPPPPSPATSALSSATSATPPSAVVGSRLTVTAVPVRRPPPAPAPKPPNASSTTKSAGHSKPSPAKPTPPAALRSSPPEPPTPPPTLVPRSPAAKPPATPAGAGAKRDKMSALFMPKHRAHSQLPAR</sequence>
<dbReference type="AlphaFoldDB" id="A0A8E2APW7"/>